<dbReference type="Proteomes" id="UP000198669">
    <property type="component" value="Unassembled WGS sequence"/>
</dbReference>
<gene>
    <name evidence="1" type="ORF">BHR79_08445</name>
    <name evidence="2" type="ORF">EFE40_06830</name>
    <name evidence="3" type="ORF">SAMN04515625_0597</name>
</gene>
<dbReference type="STRING" id="2177.BHR79_08445"/>
<evidence type="ECO:0000313" key="1">
    <source>
        <dbReference type="EMBL" id="APH39504.1"/>
    </source>
</evidence>
<dbReference type="AlphaFoldDB" id="A0A1L3Q3Q0"/>
<dbReference type="GeneID" id="30583791"/>
<reference evidence="2 6" key="3">
    <citation type="submission" date="2018-10" db="EMBL/GenBank/DDBJ databases">
        <title>Cultivation of a novel Methanohalophilus strain from Kebrit Deep of the Red Sea and a genomic comparison of members of the genus Methanohalophilus.</title>
        <authorList>
            <person name="Guan Y."/>
            <person name="Ngugi D.K."/>
            <person name="Stingl U."/>
        </authorList>
    </citation>
    <scope>NUCLEOTIDE SEQUENCE [LARGE SCALE GENOMIC DNA]</scope>
    <source>
        <strain evidence="2 6">DSM 3094</strain>
    </source>
</reference>
<evidence type="ECO:0000313" key="3">
    <source>
        <dbReference type="EMBL" id="SDW28501.1"/>
    </source>
</evidence>
<evidence type="ECO:0000313" key="6">
    <source>
        <dbReference type="Proteomes" id="UP000267921"/>
    </source>
</evidence>
<dbReference type="EMBL" id="CP017921">
    <property type="protein sequence ID" value="APH39504.1"/>
    <property type="molecule type" value="Genomic_DNA"/>
</dbReference>
<evidence type="ECO:0000313" key="5">
    <source>
        <dbReference type="Proteomes" id="UP000198669"/>
    </source>
</evidence>
<dbReference type="OrthoDB" id="145514at2157"/>
<evidence type="ECO:0000313" key="2">
    <source>
        <dbReference type="EMBL" id="RNI09161.1"/>
    </source>
</evidence>
<name>A0A1L3Q3Q0_9EURY</name>
<dbReference type="EMBL" id="FNMU01000002">
    <property type="protein sequence ID" value="SDW28501.1"/>
    <property type="molecule type" value="Genomic_DNA"/>
</dbReference>
<sequence length="181" mass="21245">MLEFRKQEPYSLRTRPDIVESEYDFRQNLDISDVNGVLFNVLASRNSSTLAEYDAVWWRENRVCFLEYKDSTAAYRRMNAKRAQQVQDTSRNLARTYGFLEFNYSLVVKGLEEKTTKGSVAVIPLEDLSSYRPEFTSAHVELDFIDKLTDKYSREKNPVELERDTIIADISKLKEMFEQQL</sequence>
<evidence type="ECO:0000313" key="4">
    <source>
        <dbReference type="Proteomes" id="UP000186879"/>
    </source>
</evidence>
<accession>A0A1L3Q3Q0</accession>
<reference evidence="3 5" key="2">
    <citation type="submission" date="2016-10" db="EMBL/GenBank/DDBJ databases">
        <authorList>
            <person name="de Groot N.N."/>
        </authorList>
    </citation>
    <scope>NUCLEOTIDE SEQUENCE [LARGE SCALE GENOMIC DNA]</scope>
    <source>
        <strain evidence="3 5">Z-7982</strain>
    </source>
</reference>
<protein>
    <submittedName>
        <fullName evidence="1">Uncharacterized protein</fullName>
    </submittedName>
</protein>
<dbReference type="EMBL" id="RJJG01000004">
    <property type="protein sequence ID" value="RNI09161.1"/>
    <property type="molecule type" value="Genomic_DNA"/>
</dbReference>
<dbReference type="Proteomes" id="UP000186879">
    <property type="component" value="Chromosome"/>
</dbReference>
<reference evidence="1 4" key="1">
    <citation type="submission" date="2016-10" db="EMBL/GenBank/DDBJ databases">
        <title>Methanohalophilus halophilus.</title>
        <authorList>
            <person name="L'haridon S."/>
        </authorList>
    </citation>
    <scope>NUCLEOTIDE SEQUENCE [LARGE SCALE GENOMIC DNA]</scope>
    <source>
        <strain evidence="1 4">Z-7982</strain>
    </source>
</reference>
<organism evidence="1 4">
    <name type="scientific">Methanohalophilus halophilus</name>
    <dbReference type="NCBI Taxonomy" id="2177"/>
    <lineage>
        <taxon>Archaea</taxon>
        <taxon>Methanobacteriati</taxon>
        <taxon>Methanobacteriota</taxon>
        <taxon>Stenosarchaea group</taxon>
        <taxon>Methanomicrobia</taxon>
        <taxon>Methanosarcinales</taxon>
        <taxon>Methanosarcinaceae</taxon>
        <taxon>Methanohalophilus</taxon>
    </lineage>
</organism>
<dbReference type="KEGG" id="mhaz:BHR79_08445"/>
<dbReference type="Proteomes" id="UP000267921">
    <property type="component" value="Unassembled WGS sequence"/>
</dbReference>
<proteinExistence type="predicted"/>
<dbReference type="RefSeq" id="WP_072561928.1">
    <property type="nucleotide sequence ID" value="NZ_CP017921.1"/>
</dbReference>
<keyword evidence="4" id="KW-1185">Reference proteome</keyword>